<dbReference type="Pfam" id="PF06985">
    <property type="entry name" value="HET"/>
    <property type="match status" value="1"/>
</dbReference>
<feature type="domain" description="Heterokaryon incompatibility" evidence="1">
    <location>
        <begin position="93"/>
        <end position="253"/>
    </location>
</feature>
<reference evidence="3" key="1">
    <citation type="submission" date="2014-12" db="EMBL/GenBank/DDBJ databases">
        <title>Genome Sequence of Valsa Canker Pathogens Uncovers a Specific Adaption of Colonization on Woody Bark.</title>
        <authorList>
            <person name="Yin Z."/>
            <person name="Liu H."/>
            <person name="Gao X."/>
            <person name="Li Z."/>
            <person name="Song N."/>
            <person name="Ke X."/>
            <person name="Dai Q."/>
            <person name="Wu Y."/>
            <person name="Sun Y."/>
            <person name="Xu J.-R."/>
            <person name="Kang Z.K."/>
            <person name="Wang L."/>
            <person name="Huang L."/>
        </authorList>
    </citation>
    <scope>NUCLEOTIDE SEQUENCE [LARGE SCALE GENOMIC DNA]</scope>
    <source>
        <strain evidence="3">SXYL134</strain>
    </source>
</reference>
<dbReference type="PANTHER" id="PTHR24148">
    <property type="entry name" value="ANKYRIN REPEAT DOMAIN-CONTAINING PROTEIN 39 HOMOLOG-RELATED"/>
    <property type="match status" value="1"/>
</dbReference>
<accession>A0A194UNP9</accession>
<protein>
    <submittedName>
        <fullName evidence="2">Heterokaryon incompatibility protein 6, OR allele</fullName>
    </submittedName>
</protein>
<evidence type="ECO:0000259" key="1">
    <source>
        <dbReference type="Pfam" id="PF06985"/>
    </source>
</evidence>
<name>A0A194UNP9_CYTMA</name>
<dbReference type="InterPro" id="IPR010730">
    <property type="entry name" value="HET"/>
</dbReference>
<gene>
    <name evidence="2" type="ORF">VP1G_00797</name>
</gene>
<dbReference type="OrthoDB" id="4850726at2759"/>
<dbReference type="AlphaFoldDB" id="A0A194UNP9"/>
<evidence type="ECO:0000313" key="3">
    <source>
        <dbReference type="Proteomes" id="UP000078576"/>
    </source>
</evidence>
<dbReference type="Pfam" id="PF26639">
    <property type="entry name" value="Het-6_barrel"/>
    <property type="match status" value="1"/>
</dbReference>
<keyword evidence="3" id="KW-1185">Reference proteome</keyword>
<dbReference type="EMBL" id="KN714668">
    <property type="protein sequence ID" value="KUI53289.1"/>
    <property type="molecule type" value="Genomic_DNA"/>
</dbReference>
<proteinExistence type="predicted"/>
<evidence type="ECO:0000313" key="2">
    <source>
        <dbReference type="EMBL" id="KUI53289.1"/>
    </source>
</evidence>
<dbReference type="PANTHER" id="PTHR24148:SF64">
    <property type="entry name" value="HETEROKARYON INCOMPATIBILITY DOMAIN-CONTAINING PROTEIN"/>
    <property type="match status" value="1"/>
</dbReference>
<organism evidence="2 3">
    <name type="scientific">Cytospora mali</name>
    <name type="common">Apple Valsa canker fungus</name>
    <name type="synonym">Valsa mali</name>
    <dbReference type="NCBI Taxonomy" id="578113"/>
    <lineage>
        <taxon>Eukaryota</taxon>
        <taxon>Fungi</taxon>
        <taxon>Dikarya</taxon>
        <taxon>Ascomycota</taxon>
        <taxon>Pezizomycotina</taxon>
        <taxon>Sordariomycetes</taxon>
        <taxon>Sordariomycetidae</taxon>
        <taxon>Diaporthales</taxon>
        <taxon>Cytosporaceae</taxon>
        <taxon>Cytospora</taxon>
    </lineage>
</organism>
<sequence length="694" mass="79083">MSYRYKPLPLDDDSVGSIRRGARQFKRWFKGLLKVPNRKPDGEPVDSATTGTTRPKQLFTRRLTIHKGNYYDNIKVDLDVVDLGEETLSRPEYEALSYVWGSEEKPCAVLVGKDKLTIPITTNLDEALRHLRHPDRPRYMWIDALCIDQGDEEERSRQVSYMSHIFWTAPRVVVWLGPGDEEGESNLALETLEDIGNRIQVNWKSGTVIGVTNLDDEQWGDNTKYLPLSDKQYTAIIALMQRPWFERIWIRQEVFKANDLSRVVCGRKAVGWRAFQRGLYCCIIHSLPPGISKMNYEKWTAKFQVVYYAIRPRPYSLMHLRYRTVGTLCTDDRDRIYALLGLMNNEGKRLGIVPDYSKSASELYEDVALRYIATYRSLDLLLSCGRFYPETPSSDASTSIPTWVPNWSIPGRCPDPFYLDRAFCPFEACTEYLGSGILRAAGVSNGTVQDFIQLDTSTPKALAASIQALVPSNAIDTAYSGGGNLWDAFRITLCAEYFSDRTEPPHWEKLKTSSHSLSSQASNEAMRSIMAGEDLTEDNFLNVVKRWHRKGRFFTTREGYLGWGSKATNEGDEIVTFLSLDIPIMIRPSSKSLDGRCFEVIGPCYLHGFMHGEAFLGPLPDWIRPVRHINKSALPRFHNTKTGDIAVKDPRLSNLPVDLGELRRWNDKGLLRRFDVGPEIWRGRGVEVVDFDLV</sequence>
<dbReference type="InterPro" id="IPR052895">
    <property type="entry name" value="HetReg/Transcr_Mod"/>
</dbReference>
<dbReference type="STRING" id="694573.A0A194UNP9"/>
<dbReference type="Proteomes" id="UP000078576">
    <property type="component" value="Unassembled WGS sequence"/>
</dbReference>